<dbReference type="AlphaFoldDB" id="A0A7C5RSS5"/>
<protein>
    <recommendedName>
        <fullName evidence="2">CRISPR-associated protein</fullName>
    </recommendedName>
</protein>
<evidence type="ECO:0000313" key="1">
    <source>
        <dbReference type="EMBL" id="HHM96346.1"/>
    </source>
</evidence>
<gene>
    <name evidence="1" type="ORF">ENM21_03940</name>
</gene>
<comment type="caution">
    <text evidence="1">The sequence shown here is derived from an EMBL/GenBank/DDBJ whole genome shotgun (WGS) entry which is preliminary data.</text>
</comment>
<reference evidence="1" key="1">
    <citation type="journal article" date="2020" name="mSystems">
        <title>Genome- and Community-Level Interaction Insights into Carbon Utilization and Element Cycling Functions of Hydrothermarchaeota in Hydrothermal Sediment.</title>
        <authorList>
            <person name="Zhou Z."/>
            <person name="Liu Y."/>
            <person name="Xu W."/>
            <person name="Pan J."/>
            <person name="Luo Z.H."/>
            <person name="Li M."/>
        </authorList>
    </citation>
    <scope>NUCLEOTIDE SEQUENCE [LARGE SCALE GENOMIC DNA]</scope>
    <source>
        <strain evidence="1">SpSt-1065</strain>
    </source>
</reference>
<name>A0A7C5RSS5_THERO</name>
<organism evidence="1">
    <name type="scientific">Thermomicrobium roseum</name>
    <dbReference type="NCBI Taxonomy" id="500"/>
    <lineage>
        <taxon>Bacteria</taxon>
        <taxon>Pseudomonadati</taxon>
        <taxon>Thermomicrobiota</taxon>
        <taxon>Thermomicrobia</taxon>
        <taxon>Thermomicrobiales</taxon>
        <taxon>Thermomicrobiaceae</taxon>
        <taxon>Thermomicrobium</taxon>
    </lineage>
</organism>
<accession>A0A7C5RSS5</accession>
<evidence type="ECO:0008006" key="2">
    <source>
        <dbReference type="Google" id="ProtNLM"/>
    </source>
</evidence>
<proteinExistence type="predicted"/>
<sequence length="476" mass="54130">MPMLIACVGNSDLMLDGQYLAVRNHIGQLPSFREQTRALLAEGDTILSRLDAPLLRPLVAWLLDRRAKDQTPLQIVLLATDQDPPHPQDTVFAAQLLERWLLARFPQSSVACARDKLSGNPSDYDAMYRAIRRVLQTLKPGEPPIYLSLTAGTPAMTFALTVHALDLFGSHCSFLYLPRGSETPRELRVRRWLQQAALLADARRELQRGEFGRAAVLLRQAGVPNAFAQLAEAADHRLAYHFEEATTTAKQAQRDPRTRSVAQEFLRELEELEAARRLLDEKGGQQAVPHAYEPLLSELVANLRLAWENDREADFLARLYRFHEAMLRWLVEEQLAAPVHTSSGDATPAFRRWWNARPELQRRAAARNLNPERITRPLLDFLIADIPALKRDREVLRNLNRLTQLRSQTIVGHGFLGVRRDDILKAYRNVAGPQADPMRDVEELAQRLQLGTHADWPQRLRATLLELLTAWEAEQE</sequence>
<dbReference type="EMBL" id="DRWX01000186">
    <property type="protein sequence ID" value="HHM96346.1"/>
    <property type="molecule type" value="Genomic_DNA"/>
</dbReference>